<dbReference type="SUPFAM" id="SSF53448">
    <property type="entry name" value="Nucleotide-diphospho-sugar transferases"/>
    <property type="match status" value="1"/>
</dbReference>
<gene>
    <name evidence="1" type="ORF">GTHE00462_LOCUS35281</name>
</gene>
<name>A0A7S4PHD1_GUITH</name>
<sequence length="299" mass="34717">MYYMLDPLFDTLPSAAERMKGRGECVQGKLGGGRYAIVTLISNFQMKYIESAVVLIRSIKWFGKLPCDFEFIVYVLDTVTKQKSYLAHASILTDAGWKIQVVPLIPPPEYVNSQTSEEKFLPMFSKLHVFNATSYRGILYLDSDVMVLGPISELFTDYVTRMQEKKSYLAWVRDQPQTDFPGYNCGVMLVRPDATVFESLVKGRLEIKNYNHHWAEQGYMNEYFVRHRDEMLELPPRFNVLANIPTENTTLWKDLKQDVRILHFTIVKPFFFLSPVACYVKKIMSFCSSWEYVRDAKPT</sequence>
<organism evidence="1">
    <name type="scientific">Guillardia theta</name>
    <name type="common">Cryptophyte</name>
    <name type="synonym">Cryptomonas phi</name>
    <dbReference type="NCBI Taxonomy" id="55529"/>
    <lineage>
        <taxon>Eukaryota</taxon>
        <taxon>Cryptophyceae</taxon>
        <taxon>Pyrenomonadales</taxon>
        <taxon>Geminigeraceae</taxon>
        <taxon>Guillardia</taxon>
    </lineage>
</organism>
<dbReference type="GO" id="GO:0016757">
    <property type="term" value="F:glycosyltransferase activity"/>
    <property type="evidence" value="ECO:0007669"/>
    <property type="project" value="InterPro"/>
</dbReference>
<dbReference type="InterPro" id="IPR002495">
    <property type="entry name" value="Glyco_trans_8"/>
</dbReference>
<evidence type="ECO:0008006" key="2">
    <source>
        <dbReference type="Google" id="ProtNLM"/>
    </source>
</evidence>
<dbReference type="EMBL" id="HBKN01045092">
    <property type="protein sequence ID" value="CAE2334527.1"/>
    <property type="molecule type" value="Transcribed_RNA"/>
</dbReference>
<proteinExistence type="predicted"/>
<dbReference type="AlphaFoldDB" id="A0A7S4PHD1"/>
<accession>A0A7S4PHD1</accession>
<dbReference type="InterPro" id="IPR029044">
    <property type="entry name" value="Nucleotide-diphossugar_trans"/>
</dbReference>
<dbReference type="PANTHER" id="PTHR11183">
    <property type="entry name" value="GLYCOGENIN SUBFAMILY MEMBER"/>
    <property type="match status" value="1"/>
</dbReference>
<protein>
    <recommendedName>
        <fullName evidence="2">Hexosyltransferase</fullName>
    </recommendedName>
</protein>
<dbReference type="Gene3D" id="3.90.550.10">
    <property type="entry name" value="Spore Coat Polysaccharide Biosynthesis Protein SpsA, Chain A"/>
    <property type="match status" value="1"/>
</dbReference>
<dbReference type="Pfam" id="PF01501">
    <property type="entry name" value="Glyco_transf_8"/>
    <property type="match status" value="1"/>
</dbReference>
<reference evidence="1" key="1">
    <citation type="submission" date="2021-01" db="EMBL/GenBank/DDBJ databases">
        <authorList>
            <person name="Corre E."/>
            <person name="Pelletier E."/>
            <person name="Niang G."/>
            <person name="Scheremetjew M."/>
            <person name="Finn R."/>
            <person name="Kale V."/>
            <person name="Holt S."/>
            <person name="Cochrane G."/>
            <person name="Meng A."/>
            <person name="Brown T."/>
            <person name="Cohen L."/>
        </authorList>
    </citation>
    <scope>NUCLEOTIDE SEQUENCE</scope>
    <source>
        <strain evidence="1">CCMP 2712</strain>
    </source>
</reference>
<dbReference type="InterPro" id="IPR050587">
    <property type="entry name" value="GNT1/Glycosyltrans_8"/>
</dbReference>
<evidence type="ECO:0000313" key="1">
    <source>
        <dbReference type="EMBL" id="CAE2334527.1"/>
    </source>
</evidence>